<dbReference type="GO" id="GO:0003677">
    <property type="term" value="F:DNA binding"/>
    <property type="evidence" value="ECO:0007669"/>
    <property type="project" value="InterPro"/>
</dbReference>
<organism evidence="2 3">
    <name type="scientific">Desulfoluna spongiiphila</name>
    <dbReference type="NCBI Taxonomy" id="419481"/>
    <lineage>
        <taxon>Bacteria</taxon>
        <taxon>Pseudomonadati</taxon>
        <taxon>Thermodesulfobacteriota</taxon>
        <taxon>Desulfobacteria</taxon>
        <taxon>Desulfobacterales</taxon>
        <taxon>Desulfolunaceae</taxon>
        <taxon>Desulfoluna</taxon>
    </lineage>
</organism>
<sequence>MKLRLDELAKAMALPRDTLERWIRQGRIPVKKTGTECSFGFATLKSWAGKHNTTFVLDEPTSPVDATREAVTLSRVLERGGVVYDLDGDDVSSVLLNMTSSVRGLGEGERESLFHLLDERERLASTGVGRGVALPHPRTPMDACETPSITTFFLKHPVDFGAVDDLPVRVLFLILSPDVGIHLQLLSKISFCVREPAFLRFLESVPSEAALLEKVAEFESRL</sequence>
<dbReference type="Gene3D" id="3.40.930.10">
    <property type="entry name" value="Mannitol-specific EII, Chain A"/>
    <property type="match status" value="1"/>
</dbReference>
<dbReference type="NCBIfam" id="TIGR01764">
    <property type="entry name" value="excise"/>
    <property type="match status" value="1"/>
</dbReference>
<dbReference type="CDD" id="cd00211">
    <property type="entry name" value="PTS_IIA_fru"/>
    <property type="match status" value="1"/>
</dbReference>
<dbReference type="SUPFAM" id="SSF55804">
    <property type="entry name" value="Phoshotransferase/anion transport protein"/>
    <property type="match status" value="1"/>
</dbReference>
<dbReference type="OrthoDB" id="95460at2"/>
<dbReference type="RefSeq" id="WP_092208647.1">
    <property type="nucleotide sequence ID" value="NZ_FMUX01000002.1"/>
</dbReference>
<proteinExistence type="predicted"/>
<name>A0A1G5BX63_9BACT</name>
<dbReference type="SUPFAM" id="SSF46955">
    <property type="entry name" value="Putative DNA-binding domain"/>
    <property type="match status" value="1"/>
</dbReference>
<dbReference type="InterPro" id="IPR002178">
    <property type="entry name" value="PTS_EIIA_type-2_dom"/>
</dbReference>
<dbReference type="EMBL" id="FMUX01000002">
    <property type="protein sequence ID" value="SCX94728.1"/>
    <property type="molecule type" value="Genomic_DNA"/>
</dbReference>
<dbReference type="GO" id="GO:0030295">
    <property type="term" value="F:protein kinase activator activity"/>
    <property type="evidence" value="ECO:0007669"/>
    <property type="project" value="TreeGrafter"/>
</dbReference>
<accession>A0A1G5BX63</accession>
<dbReference type="Proteomes" id="UP000198870">
    <property type="component" value="Unassembled WGS sequence"/>
</dbReference>
<dbReference type="InterPro" id="IPR009061">
    <property type="entry name" value="DNA-bd_dom_put_sf"/>
</dbReference>
<reference evidence="2 3" key="1">
    <citation type="submission" date="2016-10" db="EMBL/GenBank/DDBJ databases">
        <authorList>
            <person name="de Groot N.N."/>
        </authorList>
    </citation>
    <scope>NUCLEOTIDE SEQUENCE [LARGE SCALE GENOMIC DNA]</scope>
    <source>
        <strain evidence="2 3">AA1</strain>
    </source>
</reference>
<feature type="domain" description="PTS EIIA type-2" evidence="1">
    <location>
        <begin position="75"/>
        <end position="218"/>
    </location>
</feature>
<keyword evidence="3" id="KW-1185">Reference proteome</keyword>
<evidence type="ECO:0000313" key="3">
    <source>
        <dbReference type="Proteomes" id="UP000198870"/>
    </source>
</evidence>
<dbReference type="STRING" id="419481.SAMN05216233_102244"/>
<dbReference type="InterPro" id="IPR051541">
    <property type="entry name" value="PTS_SugarTrans_NitroReg"/>
</dbReference>
<dbReference type="PANTHER" id="PTHR47738">
    <property type="entry name" value="PTS SYSTEM FRUCTOSE-LIKE EIIA COMPONENT-RELATED"/>
    <property type="match status" value="1"/>
</dbReference>
<dbReference type="Pfam" id="PF00359">
    <property type="entry name" value="PTS_EIIA_2"/>
    <property type="match status" value="1"/>
</dbReference>
<dbReference type="AlphaFoldDB" id="A0A1G5BX63"/>
<gene>
    <name evidence="2" type="ORF">SAMN05216233_102244</name>
</gene>
<dbReference type="PANTHER" id="PTHR47738:SF1">
    <property type="entry name" value="NITROGEN REGULATORY PROTEIN"/>
    <property type="match status" value="1"/>
</dbReference>
<evidence type="ECO:0000259" key="1">
    <source>
        <dbReference type="PROSITE" id="PS51094"/>
    </source>
</evidence>
<dbReference type="PROSITE" id="PS51094">
    <property type="entry name" value="PTS_EIIA_TYPE_2"/>
    <property type="match status" value="1"/>
</dbReference>
<protein>
    <submittedName>
        <fullName evidence="2">PTS IIA-like nitrogen-regulatory protein PtsN</fullName>
    </submittedName>
</protein>
<dbReference type="InterPro" id="IPR010093">
    <property type="entry name" value="SinI_DNA-bd"/>
</dbReference>
<evidence type="ECO:0000313" key="2">
    <source>
        <dbReference type="EMBL" id="SCX94728.1"/>
    </source>
</evidence>
<dbReference type="InterPro" id="IPR016152">
    <property type="entry name" value="PTrfase/Anion_transptr"/>
</dbReference>